<dbReference type="PROSITE" id="PS51257">
    <property type="entry name" value="PROKAR_LIPOPROTEIN"/>
    <property type="match status" value="1"/>
</dbReference>
<feature type="signal peptide" evidence="1">
    <location>
        <begin position="1"/>
        <end position="21"/>
    </location>
</feature>
<keyword evidence="1" id="KW-0732">Signal</keyword>
<dbReference type="AlphaFoldDB" id="A0A4P8XEP7"/>
<keyword evidence="3" id="KW-1185">Reference proteome</keyword>
<accession>A0A4P8XEP7</accession>
<sequence length="356" mass="40036">MNRKFMSLMLAVLMVMTVVLAGCAKNEEPKAAMTKAAQQAMSMESYEMKSSFIIEDLQMNVGMVEDDPTMTQAMTMLKNAELTLSGVYQAEPQQTEMRMGINLKGDLAMTFNVDMVMTTDMLYVKVPNIPTMPLPEDLVGKYLAIDLKELAEEAGEEFDPAMLDTEKNQKFATEVMNALLSEYDQEKYFKEVAVKDANLPEGVEAKQVVQFFVTNDNIKEAIDTLVNQAAPKILDIAAKEEYRTLLGLTQEDIDIAKEELNNVDQGEFEEAMTEMQQYLKINNFNINTAVNKDDFPVYQDMAMNVEITEPETDESMKIAVKGSTQYSKINEPQTFVVGIPEGDNVVTLDELEQMGW</sequence>
<evidence type="ECO:0000256" key="1">
    <source>
        <dbReference type="SAM" id="SignalP"/>
    </source>
</evidence>
<gene>
    <name evidence="2" type="ORF">E6C60_0090</name>
</gene>
<reference evidence="2 3" key="1">
    <citation type="submission" date="2019-05" db="EMBL/GenBank/DDBJ databases">
        <authorList>
            <person name="Chen C."/>
        </authorList>
    </citation>
    <scope>NUCLEOTIDE SEQUENCE [LARGE SCALE GENOMIC DNA]</scope>
    <source>
        <strain evidence="2 3">HB172198</strain>
    </source>
</reference>
<organism evidence="2 3">
    <name type="scientific">Paenibacillus algicola</name>
    <dbReference type="NCBI Taxonomy" id="2565926"/>
    <lineage>
        <taxon>Bacteria</taxon>
        <taxon>Bacillati</taxon>
        <taxon>Bacillota</taxon>
        <taxon>Bacilli</taxon>
        <taxon>Bacillales</taxon>
        <taxon>Paenibacillaceae</taxon>
        <taxon>Paenibacillus</taxon>
    </lineage>
</organism>
<dbReference type="EMBL" id="CP040396">
    <property type="protein sequence ID" value="QCT00817.1"/>
    <property type="molecule type" value="Genomic_DNA"/>
</dbReference>
<evidence type="ECO:0000313" key="2">
    <source>
        <dbReference type="EMBL" id="QCT00817.1"/>
    </source>
</evidence>
<name>A0A4P8XEP7_9BACL</name>
<dbReference type="KEGG" id="palo:E6C60_0090"/>
<dbReference type="OrthoDB" id="2657915at2"/>
<dbReference type="RefSeq" id="WP_138223966.1">
    <property type="nucleotide sequence ID" value="NZ_CP040396.1"/>
</dbReference>
<keyword evidence="2" id="KW-0449">Lipoprotein</keyword>
<protein>
    <submittedName>
        <fullName evidence="2">Putative lipoprotein</fullName>
    </submittedName>
</protein>
<evidence type="ECO:0000313" key="3">
    <source>
        <dbReference type="Proteomes" id="UP000300879"/>
    </source>
</evidence>
<feature type="chain" id="PRO_5020596148" evidence="1">
    <location>
        <begin position="22"/>
        <end position="356"/>
    </location>
</feature>
<dbReference type="Proteomes" id="UP000300879">
    <property type="component" value="Chromosome"/>
</dbReference>
<proteinExistence type="predicted"/>